<dbReference type="InterPro" id="IPR017438">
    <property type="entry name" value="ATP-NAD_kinase_N"/>
</dbReference>
<dbReference type="AlphaFoldDB" id="A0A0K1QGE3"/>
<evidence type="ECO:0000313" key="2">
    <source>
        <dbReference type="EMBL" id="AKV04839.1"/>
    </source>
</evidence>
<feature type="domain" description="DAGKc" evidence="1">
    <location>
        <begin position="20"/>
        <end position="129"/>
    </location>
</feature>
<dbReference type="STRING" id="1391654.AKJ09_11502"/>
<dbReference type="KEGG" id="llu:AKJ09_11502"/>
<reference evidence="2 3" key="1">
    <citation type="submission" date="2015-08" db="EMBL/GenBank/DDBJ databases">
        <authorList>
            <person name="Babu N.S."/>
            <person name="Beckwith C.J."/>
            <person name="Beseler K.G."/>
            <person name="Brison A."/>
            <person name="Carone J.V."/>
            <person name="Caskin T.P."/>
            <person name="Diamond M."/>
            <person name="Durham M.E."/>
            <person name="Foxe J.M."/>
            <person name="Go M."/>
            <person name="Henderson B.A."/>
            <person name="Jones I.B."/>
            <person name="McGettigan J.A."/>
            <person name="Micheletti S.J."/>
            <person name="Nasrallah M.E."/>
            <person name="Ortiz D."/>
            <person name="Piller C.R."/>
            <person name="Privatt S.R."/>
            <person name="Schneider S.L."/>
            <person name="Sharp S."/>
            <person name="Smith T.C."/>
            <person name="Stanton J.D."/>
            <person name="Ullery H.E."/>
            <person name="Wilson R.J."/>
            <person name="Serrano M.G."/>
            <person name="Buck G."/>
            <person name="Lee V."/>
            <person name="Wang Y."/>
            <person name="Carvalho R."/>
            <person name="Voegtly L."/>
            <person name="Shi R."/>
            <person name="Duckworth R."/>
            <person name="Johnson A."/>
            <person name="Loviza R."/>
            <person name="Walstead R."/>
            <person name="Shah Z."/>
            <person name="Kiflezghi M."/>
            <person name="Wade K."/>
            <person name="Ball S.L."/>
            <person name="Bradley K.W."/>
            <person name="Asai D.J."/>
            <person name="Bowman C.A."/>
            <person name="Russell D.A."/>
            <person name="Pope W.H."/>
            <person name="Jacobs-Sera D."/>
            <person name="Hendrix R.W."/>
            <person name="Hatfull G.F."/>
        </authorList>
    </citation>
    <scope>NUCLEOTIDE SEQUENCE [LARGE SCALE GENOMIC DNA]</scope>
    <source>
        <strain evidence="2 3">DSM 27648</strain>
    </source>
</reference>
<dbReference type="Pfam" id="PF00781">
    <property type="entry name" value="DAGK_cat"/>
    <property type="match status" value="1"/>
</dbReference>
<keyword evidence="2" id="KW-0808">Transferase</keyword>
<accession>A0A0K1QGE3</accession>
<protein>
    <submittedName>
        <fullName evidence="2">DAG-kinase catalytic domain protein</fullName>
    </submittedName>
</protein>
<dbReference type="EMBL" id="CP012333">
    <property type="protein sequence ID" value="AKV04839.1"/>
    <property type="molecule type" value="Genomic_DNA"/>
</dbReference>
<dbReference type="GO" id="GO:0016301">
    <property type="term" value="F:kinase activity"/>
    <property type="evidence" value="ECO:0007669"/>
    <property type="project" value="UniProtKB-KW"/>
</dbReference>
<organism evidence="2 3">
    <name type="scientific">Labilithrix luteola</name>
    <dbReference type="NCBI Taxonomy" id="1391654"/>
    <lineage>
        <taxon>Bacteria</taxon>
        <taxon>Pseudomonadati</taxon>
        <taxon>Myxococcota</taxon>
        <taxon>Polyangia</taxon>
        <taxon>Polyangiales</taxon>
        <taxon>Labilitrichaceae</taxon>
        <taxon>Labilithrix</taxon>
    </lineage>
</organism>
<dbReference type="InterPro" id="IPR016064">
    <property type="entry name" value="NAD/diacylglycerol_kinase_sf"/>
</dbReference>
<sequence length="349" mass="36969">MTDIVSNVGAPSAEPVARPLTLILNRQARRLSDRSPVREAIERGRHVLGTRLDVVETRSLAELDAVMDELAREPPETVLVAGGDGSYMASLSSLVTAFAKRGRSEEALPAIGLLPGGTVSTVARNWGFHGGGLFANADRDAARYVTRFLEELASGRTVVTRRPTLRVTTQEGGRVGFIAGAGLVSRFFEVYDAEGARGYGGAASIVARVFAGSFAQGALAKRILDPVRCTIEVDGAAAPFDRTSLLCASVVRDLGLGMKLLYRAGESLERFHVVSSSLGPARLGPQLPLVRMGLPLVGTRVDALANEVTLRFPPGEGAYVLDGELLRSDAVSITAGPIIRVVGLRSDRP</sequence>
<dbReference type="Proteomes" id="UP000064967">
    <property type="component" value="Chromosome"/>
</dbReference>
<evidence type="ECO:0000313" key="3">
    <source>
        <dbReference type="Proteomes" id="UP000064967"/>
    </source>
</evidence>
<proteinExistence type="predicted"/>
<dbReference type="SUPFAM" id="SSF111331">
    <property type="entry name" value="NAD kinase/diacylglycerol kinase-like"/>
    <property type="match status" value="1"/>
</dbReference>
<dbReference type="Gene3D" id="3.40.50.10330">
    <property type="entry name" value="Probable inorganic polyphosphate/atp-NAD kinase, domain 1"/>
    <property type="match status" value="1"/>
</dbReference>
<gene>
    <name evidence="2" type="ORF">AKJ09_11502</name>
</gene>
<dbReference type="InterPro" id="IPR001206">
    <property type="entry name" value="Diacylglycerol_kinase_cat_dom"/>
</dbReference>
<keyword evidence="2" id="KW-0418">Kinase</keyword>
<name>A0A0K1QGE3_9BACT</name>
<evidence type="ECO:0000259" key="1">
    <source>
        <dbReference type="Pfam" id="PF00781"/>
    </source>
</evidence>
<dbReference type="RefSeq" id="WP_169928714.1">
    <property type="nucleotide sequence ID" value="NZ_CP012333.1"/>
</dbReference>
<keyword evidence="3" id="KW-1185">Reference proteome</keyword>